<proteinExistence type="predicted"/>
<reference evidence="3" key="1">
    <citation type="submission" date="2022-01" db="EMBL/GenBank/DDBJ databases">
        <authorList>
            <person name="King R."/>
        </authorList>
    </citation>
    <scope>NUCLEOTIDE SEQUENCE</scope>
</reference>
<dbReference type="OrthoDB" id="248320at2759"/>
<reference evidence="3" key="2">
    <citation type="submission" date="2022-10" db="EMBL/GenBank/DDBJ databases">
        <authorList>
            <consortium name="ENA_rothamsted_submissions"/>
            <consortium name="culmorum"/>
            <person name="King R."/>
        </authorList>
    </citation>
    <scope>NUCLEOTIDE SEQUENCE</scope>
</reference>
<organism evidence="3 4">
    <name type="scientific">Phaedon cochleariae</name>
    <name type="common">Mustard beetle</name>
    <dbReference type="NCBI Taxonomy" id="80249"/>
    <lineage>
        <taxon>Eukaryota</taxon>
        <taxon>Metazoa</taxon>
        <taxon>Ecdysozoa</taxon>
        <taxon>Arthropoda</taxon>
        <taxon>Hexapoda</taxon>
        <taxon>Insecta</taxon>
        <taxon>Pterygota</taxon>
        <taxon>Neoptera</taxon>
        <taxon>Endopterygota</taxon>
        <taxon>Coleoptera</taxon>
        <taxon>Polyphaga</taxon>
        <taxon>Cucujiformia</taxon>
        <taxon>Chrysomeloidea</taxon>
        <taxon>Chrysomelidae</taxon>
        <taxon>Chrysomelinae</taxon>
        <taxon>Chrysomelini</taxon>
        <taxon>Phaedon</taxon>
    </lineage>
</organism>
<dbReference type="EMBL" id="OU896716">
    <property type="protein sequence ID" value="CAH1117811.1"/>
    <property type="molecule type" value="Genomic_DNA"/>
</dbReference>
<sequence length="327" mass="35979">MATLNSFILLTLIIAVSADNNINTSNTVETPTWTTNTTLRTTATTTPGIIMSTIITTQAEPSDSKEPETTVATATLPSKEEKPEDVDAPQSTTTEDTKTPTVTQQEAIDNEETATCALDQPHIEASTKETTTTKKTTTKETTPNASTSNGPIPKETTSKESPTVEPTPPKETTPSVTEPPRKPSLMHRMKFHGQHNHLTSIEETHSEEEKPQGPIPCTCGVFLSGQFKRGSKEQPKGVPVLTQEMDTPFMNNAMGNRQCTNKCLELIIKHLPKSGEIICATVDREHVFKERAYLFIKNHSDKWHGTNLSAGREFCCRDNEPYKCPVN</sequence>
<feature type="signal peptide" evidence="2">
    <location>
        <begin position="1"/>
        <end position="18"/>
    </location>
</feature>
<dbReference type="AlphaFoldDB" id="A0A9P0DDC6"/>
<evidence type="ECO:0000313" key="4">
    <source>
        <dbReference type="Proteomes" id="UP001153737"/>
    </source>
</evidence>
<name>A0A9P0DDC6_PHACE</name>
<evidence type="ECO:0000256" key="1">
    <source>
        <dbReference type="SAM" id="MobiDB-lite"/>
    </source>
</evidence>
<keyword evidence="2" id="KW-0732">Signal</keyword>
<dbReference type="Proteomes" id="UP001153737">
    <property type="component" value="Chromosome 10"/>
</dbReference>
<feature type="chain" id="PRO_5040274138" description="Follicle cell protein 3C-1" evidence="2">
    <location>
        <begin position="19"/>
        <end position="327"/>
    </location>
</feature>
<feature type="compositionally biased region" description="Low complexity" evidence="1">
    <location>
        <begin position="128"/>
        <end position="142"/>
    </location>
</feature>
<accession>A0A9P0DDC6</accession>
<gene>
    <name evidence="3" type="ORF">PHAECO_LOCUS1529</name>
</gene>
<protein>
    <recommendedName>
        <fullName evidence="5">Follicle cell protein 3C-1</fullName>
    </recommendedName>
</protein>
<evidence type="ECO:0000313" key="3">
    <source>
        <dbReference type="EMBL" id="CAH1117811.1"/>
    </source>
</evidence>
<keyword evidence="4" id="KW-1185">Reference proteome</keyword>
<evidence type="ECO:0008006" key="5">
    <source>
        <dbReference type="Google" id="ProtNLM"/>
    </source>
</evidence>
<feature type="region of interest" description="Disordered" evidence="1">
    <location>
        <begin position="56"/>
        <end position="184"/>
    </location>
</feature>
<evidence type="ECO:0000256" key="2">
    <source>
        <dbReference type="SAM" id="SignalP"/>
    </source>
</evidence>